<organism evidence="2 3">
    <name type="scientific">Paraconiothyrium brasiliense</name>
    <dbReference type="NCBI Taxonomy" id="300254"/>
    <lineage>
        <taxon>Eukaryota</taxon>
        <taxon>Fungi</taxon>
        <taxon>Dikarya</taxon>
        <taxon>Ascomycota</taxon>
        <taxon>Pezizomycotina</taxon>
        <taxon>Dothideomycetes</taxon>
        <taxon>Pleosporomycetidae</taxon>
        <taxon>Pleosporales</taxon>
        <taxon>Massarineae</taxon>
        <taxon>Didymosphaeriaceae</taxon>
        <taxon>Paraconiothyrium</taxon>
    </lineage>
</organism>
<dbReference type="EMBL" id="JAKJXO020000006">
    <property type="protein sequence ID" value="KAL1603887.1"/>
    <property type="molecule type" value="Genomic_DNA"/>
</dbReference>
<evidence type="ECO:0000256" key="1">
    <source>
        <dbReference type="SAM" id="MobiDB-lite"/>
    </source>
</evidence>
<name>A0ABR3RHN6_9PLEO</name>
<accession>A0ABR3RHN6</accession>
<evidence type="ECO:0000313" key="3">
    <source>
        <dbReference type="Proteomes" id="UP001521785"/>
    </source>
</evidence>
<proteinExistence type="predicted"/>
<evidence type="ECO:0000313" key="2">
    <source>
        <dbReference type="EMBL" id="KAL1603887.1"/>
    </source>
</evidence>
<sequence length="195" mass="20349">MSDSGNDAGASASSGAGPVFTEREMQMLAWAMQSLKSGPPDVDYEKLANYAGMTNPRSAGNAWAKIRNKLNSATGDGAALTTPKKTPPKKKAAAAKADKADGDAAGDDETPKKATPRKRTPKKQEVDDEAASPKKRGRPAGAKNKKAADETESTTVKTEAADEKVDEKMDDVDADADLKPEAATATNGEAAQEEI</sequence>
<dbReference type="Proteomes" id="UP001521785">
    <property type="component" value="Unassembled WGS sequence"/>
</dbReference>
<feature type="region of interest" description="Disordered" evidence="1">
    <location>
        <begin position="71"/>
        <end position="195"/>
    </location>
</feature>
<gene>
    <name evidence="2" type="ORF">SLS60_005479</name>
</gene>
<protein>
    <submittedName>
        <fullName evidence="2">Uncharacterized protein</fullName>
    </submittedName>
</protein>
<comment type="caution">
    <text evidence="2">The sequence shown here is derived from an EMBL/GenBank/DDBJ whole genome shotgun (WGS) entry which is preliminary data.</text>
</comment>
<keyword evidence="3" id="KW-1185">Reference proteome</keyword>
<reference evidence="2 3" key="1">
    <citation type="submission" date="2024-02" db="EMBL/GenBank/DDBJ databases">
        <title>De novo assembly and annotation of 12 fungi associated with fruit tree decline syndrome in Ontario, Canada.</title>
        <authorList>
            <person name="Sulman M."/>
            <person name="Ellouze W."/>
            <person name="Ilyukhin E."/>
        </authorList>
    </citation>
    <scope>NUCLEOTIDE SEQUENCE [LARGE SCALE GENOMIC DNA]</scope>
    <source>
        <strain evidence="2 3">M42-189</strain>
    </source>
</reference>